<evidence type="ECO:0000313" key="1">
    <source>
        <dbReference type="EMBL" id="EFC05439.1"/>
    </source>
</evidence>
<sequence length="323" mass="38074">MKEYIKLYQKMREDYYQKWGNHSHPENLVDFEKLNQQIFEEHLKKYNNSSNEILKTKLYIDLVLNRIQYFGYYSAFCEGDFKKLNNALWQNGRNDLLRGGMTPSGTSYTGNIIKGIFTCFACNDFEVIQSVIPHTLPLLKGTYYTENVINLLHSIYYKEDERLKAVMGKAESFLTKKKMTGLAEYYVRFFIFLAKKEVDGISECLQKLCESHQKQGYPIQKIDKCFIPEIHGLYHLVRFLDKNLFEQIKLPSHKCFLKELEEWQQKNNFPKGAPFYQYPEPLSDANRILQSPLPLIHLIHVDGKLVIDVEKFVEELSRTKMES</sequence>
<accession>D2MPY6</accession>
<dbReference type="Proteomes" id="UP000005017">
    <property type="component" value="Unassembled WGS sequence"/>
</dbReference>
<keyword evidence="2" id="KW-1185">Reference proteome</keyword>
<dbReference type="AlphaFoldDB" id="D2MPY6"/>
<name>D2MPY6_9FIRM</name>
<dbReference type="STRING" id="679192.HMPREF9013_0376"/>
<dbReference type="eggNOG" id="ENOG502Z8IQ">
    <property type="taxonomic scope" value="Bacteria"/>
</dbReference>
<reference evidence="2" key="1">
    <citation type="submission" date="2009-12" db="EMBL/GenBank/DDBJ databases">
        <title>Sequence of Clostridiales genomosp. BVAB3 str. UPII9-5.</title>
        <authorList>
            <person name="Madupu R."/>
            <person name="Durkin A.S."/>
            <person name="Torralba M."/>
            <person name="Methe B."/>
            <person name="Sutton G.G."/>
            <person name="Strausberg R.L."/>
            <person name="Nelson K.E."/>
        </authorList>
    </citation>
    <scope>NUCLEOTIDE SEQUENCE [LARGE SCALE GENOMIC DNA]</scope>
    <source>
        <strain evidence="2">W1219</strain>
    </source>
</reference>
<protein>
    <submittedName>
        <fullName evidence="1">Uncharacterized protein</fullName>
    </submittedName>
</protein>
<evidence type="ECO:0000313" key="2">
    <source>
        <dbReference type="Proteomes" id="UP000005017"/>
    </source>
</evidence>
<gene>
    <name evidence="1" type="ORF">HMPREF9013_0376</name>
</gene>
<organism evidence="1 2">
    <name type="scientific">Bulleidia extructa W1219</name>
    <dbReference type="NCBI Taxonomy" id="679192"/>
    <lineage>
        <taxon>Bacteria</taxon>
        <taxon>Bacillati</taxon>
        <taxon>Bacillota</taxon>
        <taxon>Erysipelotrichia</taxon>
        <taxon>Erysipelotrichales</taxon>
        <taxon>Erysipelotrichaceae</taxon>
        <taxon>Bulleidia</taxon>
    </lineage>
</organism>
<dbReference type="EMBL" id="ADFR01000014">
    <property type="protein sequence ID" value="EFC05439.1"/>
    <property type="molecule type" value="Genomic_DNA"/>
</dbReference>
<dbReference type="OrthoDB" id="1451126at2"/>
<proteinExistence type="predicted"/>
<dbReference type="RefSeq" id="WP_006627449.1">
    <property type="nucleotide sequence ID" value="NZ_ADFR01000014.1"/>
</dbReference>
<comment type="caution">
    <text evidence="1">The sequence shown here is derived from an EMBL/GenBank/DDBJ whole genome shotgun (WGS) entry which is preliminary data.</text>
</comment>